<dbReference type="EMBL" id="CP046171">
    <property type="protein sequence ID" value="QIS04439.1"/>
    <property type="molecule type" value="Genomic_DNA"/>
</dbReference>
<protein>
    <submittedName>
        <fullName evidence="2">Uncharacterized protein</fullName>
    </submittedName>
</protein>
<evidence type="ECO:0000313" key="3">
    <source>
        <dbReference type="Proteomes" id="UP000501705"/>
    </source>
</evidence>
<dbReference type="AlphaFoldDB" id="A0A6G9XU43"/>
<feature type="region of interest" description="Disordered" evidence="1">
    <location>
        <begin position="1"/>
        <end position="33"/>
    </location>
</feature>
<feature type="region of interest" description="Disordered" evidence="1">
    <location>
        <begin position="50"/>
        <end position="72"/>
    </location>
</feature>
<feature type="compositionally biased region" description="Gly residues" evidence="1">
    <location>
        <begin position="1"/>
        <end position="11"/>
    </location>
</feature>
<dbReference type="Proteomes" id="UP000501705">
    <property type="component" value="Chromosome"/>
</dbReference>
<gene>
    <name evidence="2" type="ORF">F5X71_20780</name>
</gene>
<evidence type="ECO:0000256" key="1">
    <source>
        <dbReference type="SAM" id="MobiDB-lite"/>
    </source>
</evidence>
<name>A0A6G9XU43_NOCBR</name>
<evidence type="ECO:0000313" key="2">
    <source>
        <dbReference type="EMBL" id="QIS04439.1"/>
    </source>
</evidence>
<accession>A0A6G9XU43</accession>
<dbReference type="RefSeq" id="WP_167463559.1">
    <property type="nucleotide sequence ID" value="NZ_CP046171.1"/>
</dbReference>
<proteinExistence type="predicted"/>
<sequence>MAGKSPEGGVGIDRSGRVGAVSVGEAGTESPPNWAIGALCTSSTRLAKLAGPSPTLHHSTMRPSGVVSMTMP</sequence>
<reference evidence="2 3" key="1">
    <citation type="journal article" date="2019" name="ACS Chem. Biol.">
        <title>Identification and Mobilization of a Cryptic Antibiotic Biosynthesis Gene Locus from a Human-Pathogenic Nocardia Isolate.</title>
        <authorList>
            <person name="Herisse M."/>
            <person name="Ishida K."/>
            <person name="Porter J.L."/>
            <person name="Howden B."/>
            <person name="Hertweck C."/>
            <person name="Stinear T.P."/>
            <person name="Pidot S.J."/>
        </authorList>
    </citation>
    <scope>NUCLEOTIDE SEQUENCE [LARGE SCALE GENOMIC DNA]</scope>
    <source>
        <strain evidence="2 3">AUSMDU00024985</strain>
    </source>
</reference>
<organism evidence="2 3">
    <name type="scientific">Nocardia brasiliensis</name>
    <dbReference type="NCBI Taxonomy" id="37326"/>
    <lineage>
        <taxon>Bacteria</taxon>
        <taxon>Bacillati</taxon>
        <taxon>Actinomycetota</taxon>
        <taxon>Actinomycetes</taxon>
        <taxon>Mycobacteriales</taxon>
        <taxon>Nocardiaceae</taxon>
        <taxon>Nocardia</taxon>
    </lineage>
</organism>